<dbReference type="PROSITE" id="PS51635">
    <property type="entry name" value="PNPLA"/>
    <property type="match status" value="1"/>
</dbReference>
<organism evidence="10">
    <name type="scientific">Oikopleura dioica</name>
    <name type="common">Tunicate</name>
    <dbReference type="NCBI Taxonomy" id="34765"/>
    <lineage>
        <taxon>Eukaryota</taxon>
        <taxon>Metazoa</taxon>
        <taxon>Chordata</taxon>
        <taxon>Tunicata</taxon>
        <taxon>Appendicularia</taxon>
        <taxon>Copelata</taxon>
        <taxon>Oikopleuridae</taxon>
        <taxon>Oikopleura</taxon>
    </lineage>
</organism>
<dbReference type="PROSITE" id="PS50088">
    <property type="entry name" value="ANK_REPEAT"/>
    <property type="match status" value="2"/>
</dbReference>
<reference evidence="10" key="1">
    <citation type="journal article" date="2010" name="Science">
        <title>Plasticity of animal genome architecture unmasked by rapid evolution of a pelagic tunicate.</title>
        <authorList>
            <person name="Denoeud F."/>
            <person name="Henriet S."/>
            <person name="Mungpakdee S."/>
            <person name="Aury J.M."/>
            <person name="Da Silva C."/>
            <person name="Brinkmann H."/>
            <person name="Mikhaleva J."/>
            <person name="Olsen L.C."/>
            <person name="Jubin C."/>
            <person name="Canestro C."/>
            <person name="Bouquet J.M."/>
            <person name="Danks G."/>
            <person name="Poulain J."/>
            <person name="Campsteijn C."/>
            <person name="Adamski M."/>
            <person name="Cross I."/>
            <person name="Yadetie F."/>
            <person name="Muffato M."/>
            <person name="Louis A."/>
            <person name="Butcher S."/>
            <person name="Tsagkogeorga G."/>
            <person name="Konrad A."/>
            <person name="Singh S."/>
            <person name="Jensen M.F."/>
            <person name="Cong E.H."/>
            <person name="Eikeseth-Otteraa H."/>
            <person name="Noel B."/>
            <person name="Anthouard V."/>
            <person name="Porcel B.M."/>
            <person name="Kachouri-Lafond R."/>
            <person name="Nishino A."/>
            <person name="Ugolini M."/>
            <person name="Chourrout P."/>
            <person name="Nishida H."/>
            <person name="Aasland R."/>
            <person name="Huzurbazar S."/>
            <person name="Westhof E."/>
            <person name="Delsuc F."/>
            <person name="Lehrach H."/>
            <person name="Reinhardt R."/>
            <person name="Weissenbach J."/>
            <person name="Roy S.W."/>
            <person name="Artiguenave F."/>
            <person name="Postlethwait J.H."/>
            <person name="Manak J.R."/>
            <person name="Thompson E.M."/>
            <person name="Jaillon O."/>
            <person name="Du Pasquier L."/>
            <person name="Boudinot P."/>
            <person name="Liberles D.A."/>
            <person name="Volff J.N."/>
            <person name="Philippe H."/>
            <person name="Lenhard B."/>
            <person name="Roest Crollius H."/>
            <person name="Wincker P."/>
            <person name="Chourrout D."/>
        </authorList>
    </citation>
    <scope>NUCLEOTIDE SEQUENCE [LARGE SCALE GENOMIC DNA]</scope>
</reference>
<sequence length="641" mass="71750">MNILNNEGHNPLHKATIEGKDKFFHGLLDAGALPSVPSDSGRLPHLVLKHANSADKRRVDLLEKVLSYSESEINACDKKYGGTPLHWSRTKEDVRLLTKKGALVDATSADKSTPLHVMIKKQRTEAAYELVLHSADVNAVGEQGNTPLHFAVMAGNLQLIKALILFGANYKMKNDEQKTPGLVALESKESSKEEILVALHEVDDLKEAKSSRLNLRKNLRILSLDGGGIRGLVLTQLLIAIEQEAGRPIHTLFDYLVGTSTGGMAALGLMQKYKATDIQRFYLKLKDECFHGKRPYHEAPLEAALQELYGQAKMLDINEPRVLVTSMLADRQPAELFWFRNYIPTGKVDNFQAKTTDSEHKFEPTIEHRNDEVWKAARCTGAAPTFFPAMGRFLDGGLAANNPTIDALVEIIGEVKEYNETPESEESGKESIKIVVSLGTGNQPVVKSRATDRIWPTNALEAYKSLTATVELAKMFVDTVCECDRWVVYNDETLTSSMAKFQIFGDDSDAKEIWGVLCQCLKDKNNNNDEDQLNNNETMSPEKIKWISRRLNMDENPNEVESYQINICCGDISLWYKFPTSSGSQHSMIENNPIKGNRIEPIDPRLEPVPALPYTEQEKQSYYSIPKRKWRVSFDVALGQG</sequence>
<keyword evidence="2" id="KW-0677">Repeat</keyword>
<dbReference type="GO" id="GO:2000304">
    <property type="term" value="P:positive regulation of ceramide biosynthetic process"/>
    <property type="evidence" value="ECO:0007669"/>
    <property type="project" value="TreeGrafter"/>
</dbReference>
<evidence type="ECO:0000313" key="10">
    <source>
        <dbReference type="EMBL" id="CBY35244.1"/>
    </source>
</evidence>
<dbReference type="InterPro" id="IPR016035">
    <property type="entry name" value="Acyl_Trfase/lysoPLipase"/>
</dbReference>
<evidence type="ECO:0000259" key="9">
    <source>
        <dbReference type="PROSITE" id="PS51635"/>
    </source>
</evidence>
<dbReference type="EMBL" id="FN654604">
    <property type="protein sequence ID" value="CBY35244.1"/>
    <property type="molecule type" value="Genomic_DNA"/>
</dbReference>
<dbReference type="EC" id="3.1.1.4" evidence="1"/>
<dbReference type="SUPFAM" id="SSF52151">
    <property type="entry name" value="FabD/lysophospholipase-like"/>
    <property type="match status" value="1"/>
</dbReference>
<dbReference type="Pfam" id="PF01734">
    <property type="entry name" value="Patatin"/>
    <property type="match status" value="1"/>
</dbReference>
<gene>
    <name evidence="10" type="ORF">GSOID_T00027049001</name>
</gene>
<keyword evidence="4 7" id="KW-0040">ANK repeat</keyword>
<evidence type="ECO:0000256" key="8">
    <source>
        <dbReference type="PROSITE-ProRule" id="PRU01161"/>
    </source>
</evidence>
<dbReference type="SUPFAM" id="SSF48403">
    <property type="entry name" value="Ankyrin repeat"/>
    <property type="match status" value="1"/>
</dbReference>
<keyword evidence="5 8" id="KW-0443">Lipid metabolism</keyword>
<dbReference type="Gene3D" id="1.25.40.20">
    <property type="entry name" value="Ankyrin repeat-containing domain"/>
    <property type="match status" value="1"/>
</dbReference>
<feature type="short sequence motif" description="GXGXXG" evidence="8">
    <location>
        <begin position="226"/>
        <end position="231"/>
    </location>
</feature>
<feature type="repeat" description="ANK" evidence="7">
    <location>
        <begin position="143"/>
        <end position="175"/>
    </location>
</feature>
<evidence type="ECO:0000256" key="2">
    <source>
        <dbReference type="ARBA" id="ARBA00022737"/>
    </source>
</evidence>
<dbReference type="PANTHER" id="PTHR24139:SF34">
    <property type="entry name" value="85_88 KDA CALCIUM-INDEPENDENT PHOSPHOLIPASE A2"/>
    <property type="match status" value="1"/>
</dbReference>
<dbReference type="GO" id="GO:0005739">
    <property type="term" value="C:mitochondrion"/>
    <property type="evidence" value="ECO:0007669"/>
    <property type="project" value="TreeGrafter"/>
</dbReference>
<dbReference type="AlphaFoldDB" id="E4YID3"/>
<feature type="domain" description="PNPLA" evidence="9">
    <location>
        <begin position="222"/>
        <end position="408"/>
    </location>
</feature>
<keyword evidence="3 8" id="KW-0378">Hydrolase</keyword>
<evidence type="ECO:0000256" key="1">
    <source>
        <dbReference type="ARBA" id="ARBA00013278"/>
    </source>
</evidence>
<feature type="active site" description="Proton acceptor" evidence="8">
    <location>
        <position position="395"/>
    </location>
</feature>
<dbReference type="GO" id="GO:0052816">
    <property type="term" value="F:long-chain fatty acyl-CoA hydrolase activity"/>
    <property type="evidence" value="ECO:0007669"/>
    <property type="project" value="TreeGrafter"/>
</dbReference>
<dbReference type="GO" id="GO:0016042">
    <property type="term" value="P:lipid catabolic process"/>
    <property type="evidence" value="ECO:0007669"/>
    <property type="project" value="UniProtKB-UniRule"/>
</dbReference>
<accession>E4YID3</accession>
<dbReference type="PROSITE" id="PS50297">
    <property type="entry name" value="ANK_REP_REGION"/>
    <property type="match status" value="2"/>
</dbReference>
<dbReference type="GO" id="GO:0035965">
    <property type="term" value="P:cardiolipin acyl-chain remodeling"/>
    <property type="evidence" value="ECO:0007669"/>
    <property type="project" value="TreeGrafter"/>
</dbReference>
<feature type="short sequence motif" description="GXSXG" evidence="8">
    <location>
        <begin position="258"/>
        <end position="262"/>
    </location>
</feature>
<dbReference type="GO" id="GO:0047499">
    <property type="term" value="F:calcium-independent phospholipase A2 activity"/>
    <property type="evidence" value="ECO:0007669"/>
    <property type="project" value="InterPro"/>
</dbReference>
<dbReference type="PANTHER" id="PTHR24139">
    <property type="entry name" value="CALCIUM-INDEPENDENT PHOSPHOLIPASE A2"/>
    <property type="match status" value="1"/>
</dbReference>
<feature type="active site" description="Nucleophile" evidence="8">
    <location>
        <position position="260"/>
    </location>
</feature>
<dbReference type="InterPro" id="IPR036770">
    <property type="entry name" value="Ankyrin_rpt-contain_sf"/>
</dbReference>
<dbReference type="InterPro" id="IPR002641">
    <property type="entry name" value="PNPLA_dom"/>
</dbReference>
<protein>
    <recommendedName>
        <fullName evidence="1">phospholipase A2</fullName>
        <ecNumber evidence="1">3.1.1.4</ecNumber>
    </recommendedName>
</protein>
<dbReference type="InterPro" id="IPR002110">
    <property type="entry name" value="Ankyrin_rpt"/>
</dbReference>
<dbReference type="Gene3D" id="3.40.1090.10">
    <property type="entry name" value="Cytosolic phospholipase A2 catalytic domain"/>
    <property type="match status" value="1"/>
</dbReference>
<evidence type="ECO:0000256" key="6">
    <source>
        <dbReference type="ARBA" id="ARBA00023422"/>
    </source>
</evidence>
<feature type="short sequence motif" description="DGA/G" evidence="8">
    <location>
        <begin position="395"/>
        <end position="397"/>
    </location>
</feature>
<dbReference type="SMART" id="SM00248">
    <property type="entry name" value="ANK"/>
    <property type="match status" value="3"/>
</dbReference>
<dbReference type="InterPro" id="IPR047148">
    <property type="entry name" value="PLPL9"/>
</dbReference>
<dbReference type="Pfam" id="PF12796">
    <property type="entry name" value="Ank_2"/>
    <property type="match status" value="1"/>
</dbReference>
<comment type="catalytic activity">
    <reaction evidence="6">
        <text>a 1,2-diacyl-sn-glycero-3-phosphocholine + H2O = a 1-acyl-sn-glycero-3-phosphocholine + a fatty acid + H(+)</text>
        <dbReference type="Rhea" id="RHEA:15801"/>
        <dbReference type="ChEBI" id="CHEBI:15377"/>
        <dbReference type="ChEBI" id="CHEBI:15378"/>
        <dbReference type="ChEBI" id="CHEBI:28868"/>
        <dbReference type="ChEBI" id="CHEBI:57643"/>
        <dbReference type="ChEBI" id="CHEBI:58168"/>
        <dbReference type="EC" id="3.1.1.4"/>
    </reaction>
    <physiologicalReaction direction="left-to-right" evidence="6">
        <dbReference type="Rhea" id="RHEA:15802"/>
    </physiologicalReaction>
</comment>
<keyword evidence="8" id="KW-0442">Lipid degradation</keyword>
<name>E4YID3_OIKDI</name>
<dbReference type="Proteomes" id="UP000011014">
    <property type="component" value="Unassembled WGS sequence"/>
</dbReference>
<evidence type="ECO:0000256" key="4">
    <source>
        <dbReference type="ARBA" id="ARBA00023043"/>
    </source>
</evidence>
<evidence type="ECO:0000256" key="5">
    <source>
        <dbReference type="ARBA" id="ARBA00023098"/>
    </source>
</evidence>
<proteinExistence type="predicted"/>
<feature type="repeat" description="ANK" evidence="7">
    <location>
        <begin position="7"/>
        <end position="39"/>
    </location>
</feature>
<evidence type="ECO:0000256" key="3">
    <source>
        <dbReference type="ARBA" id="ARBA00022801"/>
    </source>
</evidence>
<evidence type="ECO:0000256" key="7">
    <source>
        <dbReference type="PROSITE-ProRule" id="PRU00023"/>
    </source>
</evidence>